<evidence type="ECO:0000313" key="2">
    <source>
        <dbReference type="EMBL" id="RLK10992.1"/>
    </source>
</evidence>
<dbReference type="InterPro" id="IPR011990">
    <property type="entry name" value="TPR-like_helical_dom_sf"/>
</dbReference>
<reference evidence="2 3" key="1">
    <citation type="submission" date="2018-10" db="EMBL/GenBank/DDBJ databases">
        <title>Genomic Encyclopedia of Archaeal and Bacterial Type Strains, Phase II (KMG-II): from individual species to whole genera.</title>
        <authorList>
            <person name="Goeker M."/>
        </authorList>
    </citation>
    <scope>NUCLEOTIDE SEQUENCE [LARGE SCALE GENOMIC DNA]</scope>
    <source>
        <strain evidence="2 3">DSM 29317</strain>
    </source>
</reference>
<dbReference type="AlphaFoldDB" id="A0A497ZT98"/>
<dbReference type="GO" id="GO:0006171">
    <property type="term" value="P:cAMP biosynthetic process"/>
    <property type="evidence" value="ECO:0007669"/>
    <property type="project" value="TreeGrafter"/>
</dbReference>
<dbReference type="Proteomes" id="UP000271700">
    <property type="component" value="Unassembled WGS sequence"/>
</dbReference>
<dbReference type="Gene3D" id="1.25.40.10">
    <property type="entry name" value="Tetratricopeptide repeat domain"/>
    <property type="match status" value="2"/>
</dbReference>
<gene>
    <name evidence="2" type="ORF">CLV75_0983</name>
</gene>
<dbReference type="Gene3D" id="3.30.70.1230">
    <property type="entry name" value="Nucleotide cyclase"/>
    <property type="match status" value="1"/>
</dbReference>
<accession>A0A497ZT98</accession>
<dbReference type="Pfam" id="PF00211">
    <property type="entry name" value="Guanylate_cyc"/>
    <property type="match status" value="1"/>
</dbReference>
<comment type="caution">
    <text evidence="2">The sequence shown here is derived from an EMBL/GenBank/DDBJ whole genome shotgun (WGS) entry which is preliminary data.</text>
</comment>
<dbReference type="Gene3D" id="3.40.50.10070">
    <property type="entry name" value="TolB, N-terminal domain"/>
    <property type="match status" value="1"/>
</dbReference>
<dbReference type="PANTHER" id="PTHR43081">
    <property type="entry name" value="ADENYLATE CYCLASE, TERMINAL-DIFFERENTIATION SPECIFIC-RELATED"/>
    <property type="match status" value="1"/>
</dbReference>
<evidence type="ECO:0000259" key="1">
    <source>
        <dbReference type="PROSITE" id="PS50125"/>
    </source>
</evidence>
<keyword evidence="3" id="KW-1185">Reference proteome</keyword>
<name>A0A497ZT98_9RHOB</name>
<dbReference type="STRING" id="981384.GCA_000192475_02014"/>
<dbReference type="InterPro" id="IPR001054">
    <property type="entry name" value="A/G_cyclase"/>
</dbReference>
<feature type="domain" description="Guanylate cyclase" evidence="1">
    <location>
        <begin position="12"/>
        <end position="127"/>
    </location>
</feature>
<dbReference type="GO" id="GO:0004016">
    <property type="term" value="F:adenylate cyclase activity"/>
    <property type="evidence" value="ECO:0007669"/>
    <property type="project" value="UniProtKB-ARBA"/>
</dbReference>
<dbReference type="CDD" id="cd07302">
    <property type="entry name" value="CHD"/>
    <property type="match status" value="1"/>
</dbReference>
<organism evidence="2 3">
    <name type="scientific">Ruegeria conchae</name>
    <dbReference type="NCBI Taxonomy" id="981384"/>
    <lineage>
        <taxon>Bacteria</taxon>
        <taxon>Pseudomonadati</taxon>
        <taxon>Pseudomonadota</taxon>
        <taxon>Alphaproteobacteria</taxon>
        <taxon>Rhodobacterales</taxon>
        <taxon>Roseobacteraceae</taxon>
        <taxon>Ruegeria</taxon>
    </lineage>
</organism>
<dbReference type="GO" id="GO:0035556">
    <property type="term" value="P:intracellular signal transduction"/>
    <property type="evidence" value="ECO:0007669"/>
    <property type="project" value="InterPro"/>
</dbReference>
<dbReference type="PROSITE" id="PS50125">
    <property type="entry name" value="GUANYLATE_CYCLASE_2"/>
    <property type="match status" value="1"/>
</dbReference>
<dbReference type="InterPro" id="IPR029787">
    <property type="entry name" value="Nucleotide_cyclase"/>
</dbReference>
<dbReference type="RefSeq" id="WP_010442093.1">
    <property type="nucleotide sequence ID" value="NZ_AEYW01000013.1"/>
</dbReference>
<dbReference type="SUPFAM" id="SSF48452">
    <property type="entry name" value="TPR-like"/>
    <property type="match status" value="1"/>
</dbReference>
<dbReference type="SUPFAM" id="SSF55073">
    <property type="entry name" value="Nucleotide cyclase"/>
    <property type="match status" value="1"/>
</dbReference>
<evidence type="ECO:0000313" key="3">
    <source>
        <dbReference type="Proteomes" id="UP000271700"/>
    </source>
</evidence>
<sequence>MTVALDQKRFAAILVMDVVGYSQLIEADELGTVRAVRSLRNRIILPALEASGGRLVKTMGDGFLAEFGTADAAMISALEIQNACVEQARAAPVDRRLFLRIGAHIGNVIIEGEDILGDGVNIAARLEGLAHPSGIAASTEFAHALQKGLVAHLDQDGQHTVKNISRSLTVWRWAADRELQHTEPNQSFSPPTVAVLAFLDHAPDPDQSFFAEGLAEDIISALQHMGRLPVIASASSLIIDPALSPQDAARVLGARYLVKGTVRRAGKRIRVTVELIEGDTGHSLWSEKYDRDFKDLFGIQDDITLRVVTALDVELVEGEIDRLRQQRPLHLGAWELYLRGMANLRNAALQDLKEAQRDFCAAIDIEPDYGEAWAALGWAYLKEYGFGLSKNRDTALENGFDAARKALSLSKKSPFAHYVMSTAYVWRGEKELSLNELEHAIRLNPYFTRARVAYHNRKELADPSQGLEAAEEIRKALALSPREPDRAFYFWSIARINLVAGEAFDALDWADRAVSTRPTDANMVFRRAICLAALDRVDDASKALVTCEQLSPGSVARLSKWCPYEDERDDILFSGLVRHGLIDRS</sequence>
<dbReference type="OrthoDB" id="54411at2"/>
<dbReference type="EMBL" id="RCCT01000001">
    <property type="protein sequence ID" value="RLK10992.1"/>
    <property type="molecule type" value="Genomic_DNA"/>
</dbReference>
<dbReference type="InterPro" id="IPR050697">
    <property type="entry name" value="Adenylyl/Guanylyl_Cyclase_3/4"/>
</dbReference>
<dbReference type="PANTHER" id="PTHR43081:SF19">
    <property type="entry name" value="PH-SENSITIVE ADENYLATE CYCLASE RV1264"/>
    <property type="match status" value="1"/>
</dbReference>
<protein>
    <submittedName>
        <fullName evidence="2">TolB-like protein</fullName>
    </submittedName>
</protein>
<proteinExistence type="predicted"/>